<evidence type="ECO:0000256" key="1">
    <source>
        <dbReference type="PROSITE-ProRule" id="PRU00339"/>
    </source>
</evidence>
<evidence type="ECO:0000259" key="3">
    <source>
        <dbReference type="PROSITE" id="PS51184"/>
    </source>
</evidence>
<dbReference type="GO" id="GO:0005737">
    <property type="term" value="C:cytoplasm"/>
    <property type="evidence" value="ECO:0007669"/>
    <property type="project" value="TreeGrafter"/>
</dbReference>
<keyword evidence="1" id="KW-0802">TPR repeat</keyword>
<dbReference type="InterPro" id="IPR050910">
    <property type="entry name" value="JMJD6_ArgDemeth/LysHydrox"/>
</dbReference>
<organism evidence="4 5">
    <name type="scientific">Geodia barretti</name>
    <name type="common">Barrett's horny sponge</name>
    <dbReference type="NCBI Taxonomy" id="519541"/>
    <lineage>
        <taxon>Eukaryota</taxon>
        <taxon>Metazoa</taxon>
        <taxon>Porifera</taxon>
        <taxon>Demospongiae</taxon>
        <taxon>Heteroscleromorpha</taxon>
        <taxon>Tetractinellida</taxon>
        <taxon>Astrophorina</taxon>
        <taxon>Geodiidae</taxon>
        <taxon>Geodia</taxon>
    </lineage>
</organism>
<comment type="caution">
    <text evidence="4">The sequence shown here is derived from an EMBL/GenBank/DDBJ whole genome shotgun (WGS) entry which is preliminary data.</text>
</comment>
<dbReference type="PROSITE" id="PS51184">
    <property type="entry name" value="JMJC"/>
    <property type="match status" value="1"/>
</dbReference>
<dbReference type="SUPFAM" id="SSF51197">
    <property type="entry name" value="Clavaminate synthase-like"/>
    <property type="match status" value="1"/>
</dbReference>
<dbReference type="InterPro" id="IPR041667">
    <property type="entry name" value="Cupin_8"/>
</dbReference>
<accession>A0AA35XKC2</accession>
<dbReference type="InterPro" id="IPR003347">
    <property type="entry name" value="JmjC_dom"/>
</dbReference>
<dbReference type="GO" id="GO:0033749">
    <property type="term" value="F:histone H4R3 demethylase activity"/>
    <property type="evidence" value="ECO:0007669"/>
    <property type="project" value="TreeGrafter"/>
</dbReference>
<dbReference type="Gene3D" id="2.60.120.650">
    <property type="entry name" value="Cupin"/>
    <property type="match status" value="1"/>
</dbReference>
<dbReference type="GO" id="GO:0106140">
    <property type="term" value="F:P-TEFb complex binding"/>
    <property type="evidence" value="ECO:0007669"/>
    <property type="project" value="TreeGrafter"/>
</dbReference>
<feature type="region of interest" description="Disordered" evidence="2">
    <location>
        <begin position="1"/>
        <end position="49"/>
    </location>
</feature>
<reference evidence="4" key="1">
    <citation type="submission" date="2023-03" db="EMBL/GenBank/DDBJ databases">
        <authorList>
            <person name="Steffen K."/>
            <person name="Cardenas P."/>
        </authorList>
    </citation>
    <scope>NUCLEOTIDE SEQUENCE</scope>
</reference>
<dbReference type="Proteomes" id="UP001174909">
    <property type="component" value="Unassembled WGS sequence"/>
</dbReference>
<dbReference type="GO" id="GO:0005634">
    <property type="term" value="C:nucleus"/>
    <property type="evidence" value="ECO:0007669"/>
    <property type="project" value="TreeGrafter"/>
</dbReference>
<dbReference type="SMART" id="SM00558">
    <property type="entry name" value="JmjC"/>
    <property type="match status" value="1"/>
</dbReference>
<evidence type="ECO:0000313" key="4">
    <source>
        <dbReference type="EMBL" id="CAI8055105.1"/>
    </source>
</evidence>
<name>A0AA35XKC2_GEOBA</name>
<feature type="domain" description="JmjC" evidence="3">
    <location>
        <begin position="319"/>
        <end position="468"/>
    </location>
</feature>
<protein>
    <submittedName>
        <fullName evidence="4">F-box protein At1g78280</fullName>
    </submittedName>
</protein>
<gene>
    <name evidence="4" type="ORF">GBAR_LOCUS30082</name>
</gene>
<dbReference type="PROSITE" id="PS50005">
    <property type="entry name" value="TPR"/>
    <property type="match status" value="1"/>
</dbReference>
<dbReference type="EMBL" id="CASHTH010004246">
    <property type="protein sequence ID" value="CAI8055105.1"/>
    <property type="molecule type" value="Genomic_DNA"/>
</dbReference>
<dbReference type="Pfam" id="PF13621">
    <property type="entry name" value="Cupin_8"/>
    <property type="match status" value="1"/>
</dbReference>
<dbReference type="PANTHER" id="PTHR12480:SF22">
    <property type="entry name" value="JMJC DOMAIN-CONTAINING PROTEIN"/>
    <property type="match status" value="1"/>
</dbReference>
<proteinExistence type="predicted"/>
<sequence>MEGPVEYLSEWPPSTKHQPTATKRGNEELQTVPPKRTKTVPHSTFDSRHEGLCRPSVGEGLVVRAPTVPISTLLAQWWKSFVRSRAGPGTPETVISSSHNPRTLLHHISKLPEARGFLTARVKYLETLDEDAATHHALAATHYLLQHYSKALEYARKALGGDPDNKELLWHHELVVRQNKVLQEGADKLAGLALSEHLKMPKAAQVERRSAVDLSYEEFFTEYALTHTPVVITDAVDKMVTQPWTFDLIKEVMGSKVAPLKRVVHGSVEWARLEPAGETSVSQFVDSICQDTSSTELRYLFDWSLPLHCPELAKQLTIPRYYAGDYLQRTPPGSLYRDSWPSLFLSPAGVTSELHVDAFGSNFWMALFQGRKRWTFFPPEDLPLLYPLFPDSTDAVFQVDLSQPDLSLHPLLSLSHPTQVTLSPGELLFVPAGSPHRVENLEPSLAISANFVDSSNLDEVVRELRVNGLRDPRAQALLEAIEDPEFRREMDYGQNDLPWNEFKTWPR</sequence>
<dbReference type="PANTHER" id="PTHR12480">
    <property type="entry name" value="ARGININE DEMETHYLASE AND LYSYL-HYDROXYLASE JMJD"/>
    <property type="match status" value="1"/>
</dbReference>
<dbReference type="SUPFAM" id="SSF48452">
    <property type="entry name" value="TPR-like"/>
    <property type="match status" value="1"/>
</dbReference>
<evidence type="ECO:0000313" key="5">
    <source>
        <dbReference type="Proteomes" id="UP001174909"/>
    </source>
</evidence>
<keyword evidence="5" id="KW-1185">Reference proteome</keyword>
<feature type="repeat" description="TPR" evidence="1">
    <location>
        <begin position="132"/>
        <end position="165"/>
    </location>
</feature>
<dbReference type="InterPro" id="IPR019734">
    <property type="entry name" value="TPR_rpt"/>
</dbReference>
<dbReference type="InterPro" id="IPR011990">
    <property type="entry name" value="TPR-like_helical_dom_sf"/>
</dbReference>
<evidence type="ECO:0000256" key="2">
    <source>
        <dbReference type="SAM" id="MobiDB-lite"/>
    </source>
</evidence>
<dbReference type="AlphaFoldDB" id="A0AA35XKC2"/>